<comment type="similarity">
    <text evidence="2 11">Belongs to the sodium:solute symporter (SSF) (TC 2.A.21) family.</text>
</comment>
<evidence type="ECO:0000256" key="3">
    <source>
        <dbReference type="ARBA" id="ARBA00022448"/>
    </source>
</evidence>
<dbReference type="GO" id="GO:0015293">
    <property type="term" value="F:symporter activity"/>
    <property type="evidence" value="ECO:0007669"/>
    <property type="project" value="TreeGrafter"/>
</dbReference>
<dbReference type="Pfam" id="PF00474">
    <property type="entry name" value="SSF"/>
    <property type="match status" value="1"/>
</dbReference>
<evidence type="ECO:0000313" key="13">
    <source>
        <dbReference type="Proteomes" id="UP000179145"/>
    </source>
</evidence>
<keyword evidence="7" id="KW-0915">Sodium</keyword>
<proteinExistence type="inferred from homology"/>
<evidence type="ECO:0000256" key="4">
    <source>
        <dbReference type="ARBA" id="ARBA00022475"/>
    </source>
</evidence>
<keyword evidence="5" id="KW-0812">Transmembrane</keyword>
<keyword evidence="13" id="KW-1185">Reference proteome</keyword>
<dbReference type="RefSeq" id="WP_070401908.1">
    <property type="nucleotide sequence ID" value="NZ_BJVW01000015.1"/>
</dbReference>
<dbReference type="CDD" id="cd11493">
    <property type="entry name" value="SLC5sbd_NIS-like_u1"/>
    <property type="match status" value="1"/>
</dbReference>
<keyword evidence="10" id="KW-0739">Sodium transport</keyword>
<evidence type="ECO:0000256" key="7">
    <source>
        <dbReference type="ARBA" id="ARBA00023053"/>
    </source>
</evidence>
<evidence type="ECO:0000256" key="8">
    <source>
        <dbReference type="ARBA" id="ARBA00023065"/>
    </source>
</evidence>
<comment type="subcellular location">
    <subcellularLocation>
        <location evidence="1">Cell membrane</location>
        <topology evidence="1">Multi-pass membrane protein</topology>
    </subcellularLocation>
</comment>
<evidence type="ECO:0000256" key="9">
    <source>
        <dbReference type="ARBA" id="ARBA00023136"/>
    </source>
</evidence>
<evidence type="ECO:0000256" key="1">
    <source>
        <dbReference type="ARBA" id="ARBA00004651"/>
    </source>
</evidence>
<evidence type="ECO:0000256" key="5">
    <source>
        <dbReference type="ARBA" id="ARBA00022692"/>
    </source>
</evidence>
<dbReference type="InterPro" id="IPR051163">
    <property type="entry name" value="Sodium:Solute_Symporter_SSF"/>
</dbReference>
<dbReference type="AlphaFoldDB" id="A0A1D8UR21"/>
<evidence type="ECO:0000256" key="10">
    <source>
        <dbReference type="ARBA" id="ARBA00023201"/>
    </source>
</evidence>
<dbReference type="InterPro" id="IPR001734">
    <property type="entry name" value="Na/solute_symporter"/>
</dbReference>
<accession>A0A1D8UR21</accession>
<dbReference type="InterPro" id="IPR038377">
    <property type="entry name" value="Na/Glc_symporter_sf"/>
</dbReference>
<keyword evidence="3" id="KW-0813">Transport</keyword>
<organism evidence="12 13">
    <name type="scientific">Kozakia baliensis</name>
    <dbReference type="NCBI Taxonomy" id="153496"/>
    <lineage>
        <taxon>Bacteria</taxon>
        <taxon>Pseudomonadati</taxon>
        <taxon>Pseudomonadota</taxon>
        <taxon>Alphaproteobacteria</taxon>
        <taxon>Acetobacterales</taxon>
        <taxon>Acetobacteraceae</taxon>
        <taxon>Kozakia</taxon>
    </lineage>
</organism>
<dbReference type="eggNOG" id="COG0591">
    <property type="taxonomic scope" value="Bacteria"/>
</dbReference>
<keyword evidence="9" id="KW-0472">Membrane</keyword>
<name>A0A1D8UR21_9PROT</name>
<reference evidence="12 13" key="1">
    <citation type="journal article" date="2016" name="Microb. Cell Fact.">
        <title>Dissection of exopolysaccharide biosynthesis in Kozakia baliensis.</title>
        <authorList>
            <person name="Brandt J.U."/>
            <person name="Jakob F."/>
            <person name="Behr J."/>
            <person name="Geissler A.J."/>
            <person name="Vogel R.F."/>
        </authorList>
    </citation>
    <scope>NUCLEOTIDE SEQUENCE [LARGE SCALE GENOMIC DNA]</scope>
    <source>
        <strain evidence="12 13">DSM 14400</strain>
    </source>
</reference>
<dbReference type="Proteomes" id="UP000179145">
    <property type="component" value="Chromosome"/>
</dbReference>
<gene>
    <name evidence="12" type="ORF">A0U89_01850</name>
</gene>
<evidence type="ECO:0000256" key="6">
    <source>
        <dbReference type="ARBA" id="ARBA00022989"/>
    </source>
</evidence>
<evidence type="ECO:0000256" key="11">
    <source>
        <dbReference type="RuleBase" id="RU362091"/>
    </source>
</evidence>
<evidence type="ECO:0000256" key="2">
    <source>
        <dbReference type="ARBA" id="ARBA00006434"/>
    </source>
</evidence>
<keyword evidence="8" id="KW-0406">Ion transport</keyword>
<dbReference type="GO" id="GO:0006814">
    <property type="term" value="P:sodium ion transport"/>
    <property type="evidence" value="ECO:0007669"/>
    <property type="project" value="UniProtKB-KW"/>
</dbReference>
<dbReference type="GO" id="GO:0005886">
    <property type="term" value="C:plasma membrane"/>
    <property type="evidence" value="ECO:0007669"/>
    <property type="project" value="UniProtKB-SubCell"/>
</dbReference>
<protein>
    <submittedName>
        <fullName evidence="12">Uncharacterized protein</fullName>
    </submittedName>
</protein>
<dbReference type="PROSITE" id="PS50283">
    <property type="entry name" value="NA_SOLUT_SYMP_3"/>
    <property type="match status" value="1"/>
</dbReference>
<evidence type="ECO:0000313" key="12">
    <source>
        <dbReference type="EMBL" id="AOX16081.1"/>
    </source>
</evidence>
<keyword evidence="4" id="KW-1003">Cell membrane</keyword>
<sequence>MTAALVVLLYLIALPTLSLYLSKGHHDDPSRGHRDLPAWAICLSIVATETSTLTVVSIPGVAYGGSFVFVGMALGYLIGRIIVAWRFLPLFHNRDMASAYQYLGQRFGPHVQRLISASFLVTRLLAESVRLFAGMLPITALCAASGFPIGGPFLMVLIMILTLSYTMLGGLRAVVWSDSIQLLLYLGSALICIVLLSHQVSLSQALAGAHLFAWGHPAFTSPFTPAAAIIGGTLLTLASHGTDQLMIQRCLAAKSLSAARGAMIGSAFLVGLLFAALSLVGVMLHAQHHGALLSQPDTLFPNFILTLPPVLCGLLVASILAATMGSLSSAMNAMTGAIMGDFAPYLRRFALSPIALSRRITAFWALALLATTFGFSGIHGSAVIFAFSITSYCYGAVLGVFLLAMLRPHATSRAALTAFFTSLAILGVLSQLRIEGASIAFSWLVPAGALSGLLAGRVSEFFVER</sequence>
<dbReference type="STRING" id="153496.A0U89_01850"/>
<dbReference type="OrthoDB" id="9789704at2"/>
<dbReference type="PANTHER" id="PTHR42985">
    <property type="entry name" value="SODIUM-COUPLED MONOCARBOXYLATE TRANSPORTER"/>
    <property type="match status" value="1"/>
</dbReference>
<keyword evidence="6" id="KW-1133">Transmembrane helix</keyword>
<dbReference type="EMBL" id="CP014674">
    <property type="protein sequence ID" value="AOX16081.1"/>
    <property type="molecule type" value="Genomic_DNA"/>
</dbReference>
<dbReference type="Gene3D" id="1.20.1730.10">
    <property type="entry name" value="Sodium/glucose cotransporter"/>
    <property type="match status" value="1"/>
</dbReference>
<dbReference type="PANTHER" id="PTHR42985:SF47">
    <property type="entry name" value="INTEGRAL MEMBRANE TRANSPORT PROTEIN"/>
    <property type="match status" value="1"/>
</dbReference>
<dbReference type="KEGG" id="kba:A0U89_01850"/>